<feature type="compositionally biased region" description="Low complexity" evidence="1">
    <location>
        <begin position="228"/>
        <end position="238"/>
    </location>
</feature>
<sequence length="335" mass="33137">MSRQFRYRVTAFVLGGLIFGAPLLTNGTASAEQTGPAPEGGRQVTFEGGGMLDLACRSHPDIERMTVPADSTVRVINRTGYSARLQLSGDTKGTLPDDAATEVVFRRGTTSVLLRPNCPLGEDAVPVLVTAAPSASAQMPDPMPAPSDGGASASVTAATTSSGSPSGPASGSTLPDSAAASPSRLTPATGHSSVRAPATARTSAVAQAAAAAAQAMPQGGSSGRTKIKTSTGTAGSTAPAFAGMPPGDRKALLPGVPHLDLSPDTRQAAHAAPPAPPTEAAATQPAAEPVAAMEPVGETGPIGLLALTAAVCVMGVGAAAIRALVSQRANRAKVA</sequence>
<feature type="compositionally biased region" description="Polar residues" evidence="1">
    <location>
        <begin position="183"/>
        <end position="192"/>
    </location>
</feature>
<gene>
    <name evidence="4" type="ORF">ACFQS1_22355</name>
</gene>
<dbReference type="RefSeq" id="WP_378971436.1">
    <property type="nucleotide sequence ID" value="NZ_JBHTBJ010000016.1"/>
</dbReference>
<keyword evidence="2" id="KW-0812">Transmembrane</keyword>
<keyword evidence="5" id="KW-1185">Reference proteome</keyword>
<keyword evidence="2" id="KW-0472">Membrane</keyword>
<feature type="transmembrane region" description="Helical" evidence="2">
    <location>
        <begin position="302"/>
        <end position="325"/>
    </location>
</feature>
<feature type="compositionally biased region" description="Low complexity" evidence="1">
    <location>
        <begin position="268"/>
        <end position="284"/>
    </location>
</feature>
<comment type="caution">
    <text evidence="4">The sequence shown here is derived from an EMBL/GenBank/DDBJ whole genome shotgun (WGS) entry which is preliminary data.</text>
</comment>
<proteinExistence type="predicted"/>
<feature type="compositionally biased region" description="Low complexity" evidence="1">
    <location>
        <begin position="149"/>
        <end position="173"/>
    </location>
</feature>
<keyword evidence="3" id="KW-0732">Signal</keyword>
<name>A0ABW2HU82_9ACTN</name>
<feature type="region of interest" description="Disordered" evidence="1">
    <location>
        <begin position="214"/>
        <end position="284"/>
    </location>
</feature>
<evidence type="ECO:0000313" key="4">
    <source>
        <dbReference type="EMBL" id="MFC7276743.1"/>
    </source>
</evidence>
<evidence type="ECO:0000256" key="2">
    <source>
        <dbReference type="SAM" id="Phobius"/>
    </source>
</evidence>
<feature type="region of interest" description="Disordered" evidence="1">
    <location>
        <begin position="135"/>
        <end position="201"/>
    </location>
</feature>
<organism evidence="4 5">
    <name type="scientific">Paractinoplanes rhizophilus</name>
    <dbReference type="NCBI Taxonomy" id="1416877"/>
    <lineage>
        <taxon>Bacteria</taxon>
        <taxon>Bacillati</taxon>
        <taxon>Actinomycetota</taxon>
        <taxon>Actinomycetes</taxon>
        <taxon>Micromonosporales</taxon>
        <taxon>Micromonosporaceae</taxon>
        <taxon>Paractinoplanes</taxon>
    </lineage>
</organism>
<reference evidence="5" key="1">
    <citation type="journal article" date="2019" name="Int. J. Syst. Evol. Microbiol.">
        <title>The Global Catalogue of Microorganisms (GCM) 10K type strain sequencing project: providing services to taxonomists for standard genome sequencing and annotation.</title>
        <authorList>
            <consortium name="The Broad Institute Genomics Platform"/>
            <consortium name="The Broad Institute Genome Sequencing Center for Infectious Disease"/>
            <person name="Wu L."/>
            <person name="Ma J."/>
        </authorList>
    </citation>
    <scope>NUCLEOTIDE SEQUENCE [LARGE SCALE GENOMIC DNA]</scope>
    <source>
        <strain evidence="5">XZYJT-10</strain>
    </source>
</reference>
<evidence type="ECO:0000256" key="3">
    <source>
        <dbReference type="SAM" id="SignalP"/>
    </source>
</evidence>
<evidence type="ECO:0000313" key="5">
    <source>
        <dbReference type="Proteomes" id="UP001596548"/>
    </source>
</evidence>
<feature type="signal peptide" evidence="3">
    <location>
        <begin position="1"/>
        <end position="31"/>
    </location>
</feature>
<accession>A0ABW2HU82</accession>
<dbReference type="Proteomes" id="UP001596548">
    <property type="component" value="Unassembled WGS sequence"/>
</dbReference>
<feature type="chain" id="PRO_5046243044" evidence="3">
    <location>
        <begin position="32"/>
        <end position="335"/>
    </location>
</feature>
<dbReference type="EMBL" id="JBHTBJ010000016">
    <property type="protein sequence ID" value="MFC7276743.1"/>
    <property type="molecule type" value="Genomic_DNA"/>
</dbReference>
<protein>
    <submittedName>
        <fullName evidence="4">Uncharacterized protein</fullName>
    </submittedName>
</protein>
<evidence type="ECO:0000256" key="1">
    <source>
        <dbReference type="SAM" id="MobiDB-lite"/>
    </source>
</evidence>
<keyword evidence="2" id="KW-1133">Transmembrane helix</keyword>